<evidence type="ECO:0000313" key="3">
    <source>
        <dbReference type="WBParaSite" id="nRc.2.0.1.t17211-RA"/>
    </source>
</evidence>
<proteinExistence type="predicted"/>
<dbReference type="CDD" id="cd00637">
    <property type="entry name" value="7tm_classA_rhodopsin-like"/>
    <property type="match status" value="1"/>
</dbReference>
<dbReference type="InterPro" id="IPR019425">
    <property type="entry name" value="7TM_GPCR_serpentine_rcpt_Srt"/>
</dbReference>
<evidence type="ECO:0000313" key="2">
    <source>
        <dbReference type="Proteomes" id="UP000887565"/>
    </source>
</evidence>
<keyword evidence="1" id="KW-1133">Transmembrane helix</keyword>
<keyword evidence="1" id="KW-0812">Transmembrane</keyword>
<dbReference type="Proteomes" id="UP000887565">
    <property type="component" value="Unplaced"/>
</dbReference>
<keyword evidence="1" id="KW-0472">Membrane</keyword>
<dbReference type="PANTHER" id="PTHR23021">
    <property type="entry name" value="SERPENTINE RECEPTOR, CLASS T"/>
    <property type="match status" value="1"/>
</dbReference>
<feature type="transmembrane region" description="Helical" evidence="1">
    <location>
        <begin position="23"/>
        <end position="44"/>
    </location>
</feature>
<reference evidence="3" key="1">
    <citation type="submission" date="2022-11" db="UniProtKB">
        <authorList>
            <consortium name="WormBaseParasite"/>
        </authorList>
    </citation>
    <scope>IDENTIFICATION</scope>
</reference>
<sequence length="253" mass="29977">MTDQGLRHQQYYRIVANMGITDILQLTFNGMFAGIFTYACVDFAKSDLKMYINKFVGGLMNFNWVIYCFFAHLLAFNRFCHIFFPNHINFIFSRQNTNLMLLMVWVYGFGWFVAYMVPNFNLFYYVEEYKWDYDIIPLSRKAWLSELISDSIHATGMVIWYTCILVKLRIKVTILRCAGNNAIIYIMLNSTINRKFRKLVFHGKNVFVSRIVPTRVSMVVQHCSTISTKNKETLEKRERLAIHLMMEQHIENK</sequence>
<protein>
    <submittedName>
        <fullName evidence="3">7TM GPCR serpentine receptor class x (Srx) domain-containing protein</fullName>
    </submittedName>
</protein>
<organism evidence="2 3">
    <name type="scientific">Romanomermis culicivorax</name>
    <name type="common">Nematode worm</name>
    <dbReference type="NCBI Taxonomy" id="13658"/>
    <lineage>
        <taxon>Eukaryota</taxon>
        <taxon>Metazoa</taxon>
        <taxon>Ecdysozoa</taxon>
        <taxon>Nematoda</taxon>
        <taxon>Enoplea</taxon>
        <taxon>Dorylaimia</taxon>
        <taxon>Mermithida</taxon>
        <taxon>Mermithoidea</taxon>
        <taxon>Mermithidae</taxon>
        <taxon>Romanomermis</taxon>
    </lineage>
</organism>
<dbReference type="SUPFAM" id="SSF81321">
    <property type="entry name" value="Family A G protein-coupled receptor-like"/>
    <property type="match status" value="1"/>
</dbReference>
<dbReference type="Pfam" id="PF10321">
    <property type="entry name" value="7TM_GPCR_Srt"/>
    <property type="match status" value="1"/>
</dbReference>
<feature type="transmembrane region" description="Helical" evidence="1">
    <location>
        <begin position="96"/>
        <end position="117"/>
    </location>
</feature>
<name>A0A915ITR1_ROMCU</name>
<dbReference type="AlphaFoldDB" id="A0A915ITR1"/>
<feature type="transmembrane region" description="Helical" evidence="1">
    <location>
        <begin position="64"/>
        <end position="84"/>
    </location>
</feature>
<evidence type="ECO:0000256" key="1">
    <source>
        <dbReference type="SAM" id="Phobius"/>
    </source>
</evidence>
<dbReference type="WBParaSite" id="nRc.2.0.1.t17211-RA">
    <property type="protein sequence ID" value="nRc.2.0.1.t17211-RA"/>
    <property type="gene ID" value="nRc.2.0.1.g17211"/>
</dbReference>
<accession>A0A915ITR1</accession>
<dbReference type="Gene3D" id="1.20.1070.10">
    <property type="entry name" value="Rhodopsin 7-helix transmembrane proteins"/>
    <property type="match status" value="1"/>
</dbReference>
<keyword evidence="2" id="KW-1185">Reference proteome</keyword>